<dbReference type="GeneID" id="85317461"/>
<feature type="region of interest" description="Disordered" evidence="1">
    <location>
        <begin position="1"/>
        <end position="23"/>
    </location>
</feature>
<dbReference type="Proteomes" id="UP001172101">
    <property type="component" value="Unassembled WGS sequence"/>
</dbReference>
<gene>
    <name evidence="2" type="ORF">B0T26DRAFT_292101</name>
</gene>
<evidence type="ECO:0000256" key="1">
    <source>
        <dbReference type="SAM" id="MobiDB-lite"/>
    </source>
</evidence>
<organism evidence="2 3">
    <name type="scientific">Lasiosphaeria miniovina</name>
    <dbReference type="NCBI Taxonomy" id="1954250"/>
    <lineage>
        <taxon>Eukaryota</taxon>
        <taxon>Fungi</taxon>
        <taxon>Dikarya</taxon>
        <taxon>Ascomycota</taxon>
        <taxon>Pezizomycotina</taxon>
        <taxon>Sordariomycetes</taxon>
        <taxon>Sordariomycetidae</taxon>
        <taxon>Sordariales</taxon>
        <taxon>Lasiosphaeriaceae</taxon>
        <taxon>Lasiosphaeria</taxon>
    </lineage>
</organism>
<feature type="region of interest" description="Disordered" evidence="1">
    <location>
        <begin position="53"/>
        <end position="74"/>
    </location>
</feature>
<name>A0AA40AK40_9PEZI</name>
<evidence type="ECO:0000313" key="2">
    <source>
        <dbReference type="EMBL" id="KAK0717252.1"/>
    </source>
</evidence>
<sequence>MFRTPSPVHASITRHEVHRSSATVANRRGIPQTLGFRKAGSWRQTYASQLEYQRAGSGRTQTRHGHGHGHEHGHGLWLSATPGGRLKQVVLCSSLAALALLTTLALLRPAAATHSAVLCCWPLSNSWHFEAGLRYAALCLRLECCVRAGTGEGRAGAGAGGGGKVGWIGWRCRESREIGLNGSKKKKANTPKASNTWDGATAYRIHGGGKPAGLGDWLLLQVLLRTAVGSFLCRRLLGSCAHRPPCSFLRCTTCRCPHACIDELPAGNGLASFLVGKGRYMYMQARTRSCLPSFTPVGSLKPVVASCLRAFVPTFLLPAAQHLANGSSLGDTRESFI</sequence>
<dbReference type="EMBL" id="JAUIRO010000004">
    <property type="protein sequence ID" value="KAK0717252.1"/>
    <property type="molecule type" value="Genomic_DNA"/>
</dbReference>
<comment type="caution">
    <text evidence="2">The sequence shown here is derived from an EMBL/GenBank/DDBJ whole genome shotgun (WGS) entry which is preliminary data.</text>
</comment>
<reference evidence="2" key="1">
    <citation type="submission" date="2023-06" db="EMBL/GenBank/DDBJ databases">
        <title>Genome-scale phylogeny and comparative genomics of the fungal order Sordariales.</title>
        <authorList>
            <consortium name="Lawrence Berkeley National Laboratory"/>
            <person name="Hensen N."/>
            <person name="Bonometti L."/>
            <person name="Westerberg I."/>
            <person name="Brannstrom I.O."/>
            <person name="Guillou S."/>
            <person name="Cros-Aarteil S."/>
            <person name="Calhoun S."/>
            <person name="Haridas S."/>
            <person name="Kuo A."/>
            <person name="Mondo S."/>
            <person name="Pangilinan J."/>
            <person name="Riley R."/>
            <person name="LaButti K."/>
            <person name="Andreopoulos B."/>
            <person name="Lipzen A."/>
            <person name="Chen C."/>
            <person name="Yanf M."/>
            <person name="Daum C."/>
            <person name="Ng V."/>
            <person name="Clum A."/>
            <person name="Steindorff A."/>
            <person name="Ohm R."/>
            <person name="Martin F."/>
            <person name="Silar P."/>
            <person name="Natvig D."/>
            <person name="Lalanne C."/>
            <person name="Gautier V."/>
            <person name="Ament-velasquez S.L."/>
            <person name="Kruys A."/>
            <person name="Hutchinson M.I."/>
            <person name="Powell A.J."/>
            <person name="Barry K."/>
            <person name="Miller A.N."/>
            <person name="Grigoriev I.V."/>
            <person name="Debuchy R."/>
            <person name="Gladieux P."/>
            <person name="Thoren M.H."/>
            <person name="Johannesson H."/>
        </authorList>
    </citation>
    <scope>NUCLEOTIDE SEQUENCE</scope>
    <source>
        <strain evidence="2">SMH2392-1A</strain>
    </source>
</reference>
<proteinExistence type="predicted"/>
<evidence type="ECO:0000313" key="3">
    <source>
        <dbReference type="Proteomes" id="UP001172101"/>
    </source>
</evidence>
<dbReference type="RefSeq" id="XP_060296045.1">
    <property type="nucleotide sequence ID" value="XM_060434191.1"/>
</dbReference>
<dbReference type="AlphaFoldDB" id="A0AA40AK40"/>
<accession>A0AA40AK40</accession>
<keyword evidence="3" id="KW-1185">Reference proteome</keyword>
<protein>
    <submittedName>
        <fullName evidence="2">Uncharacterized protein</fullName>
    </submittedName>
</protein>